<evidence type="ECO:0000256" key="3">
    <source>
        <dbReference type="ARBA" id="ARBA00022989"/>
    </source>
</evidence>
<feature type="transmembrane region" description="Helical" evidence="5">
    <location>
        <begin position="287"/>
        <end position="303"/>
    </location>
</feature>
<organism evidence="7 9">
    <name type="scientific">Hungatella hathewayi</name>
    <dbReference type="NCBI Taxonomy" id="154046"/>
    <lineage>
        <taxon>Bacteria</taxon>
        <taxon>Bacillati</taxon>
        <taxon>Bacillota</taxon>
        <taxon>Clostridia</taxon>
        <taxon>Lachnospirales</taxon>
        <taxon>Lachnospiraceae</taxon>
        <taxon>Hungatella</taxon>
    </lineage>
</organism>
<accession>A0A174G160</accession>
<keyword evidence="2 5" id="KW-0812">Transmembrane</keyword>
<dbReference type="InterPro" id="IPR004837">
    <property type="entry name" value="NaCa_Exmemb"/>
</dbReference>
<reference evidence="8 10" key="2">
    <citation type="submission" date="2018-08" db="EMBL/GenBank/DDBJ databases">
        <title>A genome reference for cultivated species of the human gut microbiota.</title>
        <authorList>
            <person name="Zou Y."/>
            <person name="Xue W."/>
            <person name="Luo G."/>
        </authorList>
    </citation>
    <scope>NUCLEOTIDE SEQUENCE [LARGE SCALE GENOMIC DNA]</scope>
    <source>
        <strain evidence="8 10">TM09-12</strain>
    </source>
</reference>
<evidence type="ECO:0000256" key="5">
    <source>
        <dbReference type="SAM" id="Phobius"/>
    </source>
</evidence>
<evidence type="ECO:0000313" key="10">
    <source>
        <dbReference type="Proteomes" id="UP000263014"/>
    </source>
</evidence>
<feature type="transmembrane region" description="Helical" evidence="5">
    <location>
        <begin position="122"/>
        <end position="140"/>
    </location>
</feature>
<keyword evidence="3 5" id="KW-1133">Transmembrane helix</keyword>
<gene>
    <name evidence="7" type="primary">CM27</name>
    <name evidence="8" type="ORF">DXD79_14745</name>
    <name evidence="7" type="ORF">ERS852407_03156</name>
</gene>
<evidence type="ECO:0000256" key="1">
    <source>
        <dbReference type="ARBA" id="ARBA00004141"/>
    </source>
</evidence>
<feature type="transmembrane region" description="Helical" evidence="5">
    <location>
        <begin position="160"/>
        <end position="177"/>
    </location>
</feature>
<evidence type="ECO:0000313" key="8">
    <source>
        <dbReference type="EMBL" id="RGJ03642.1"/>
    </source>
</evidence>
<keyword evidence="4 5" id="KW-0472">Membrane</keyword>
<dbReference type="InterPro" id="IPR004481">
    <property type="entry name" value="K/Na/Ca-exchanger"/>
</dbReference>
<feature type="transmembrane region" description="Helical" evidence="5">
    <location>
        <begin position="257"/>
        <end position="275"/>
    </location>
</feature>
<evidence type="ECO:0000313" key="7">
    <source>
        <dbReference type="EMBL" id="CUO54918.1"/>
    </source>
</evidence>
<dbReference type="RefSeq" id="WP_055656614.1">
    <property type="nucleotide sequence ID" value="NZ_CABIXC010000008.1"/>
</dbReference>
<dbReference type="InterPro" id="IPR044880">
    <property type="entry name" value="NCX_ion-bd_dom_sf"/>
</dbReference>
<dbReference type="GO" id="GO:0005886">
    <property type="term" value="C:plasma membrane"/>
    <property type="evidence" value="ECO:0007669"/>
    <property type="project" value="TreeGrafter"/>
</dbReference>
<dbReference type="Gene3D" id="1.20.1420.30">
    <property type="entry name" value="NCX, central ion-binding region"/>
    <property type="match status" value="1"/>
</dbReference>
<dbReference type="GO" id="GO:0005262">
    <property type="term" value="F:calcium channel activity"/>
    <property type="evidence" value="ECO:0007669"/>
    <property type="project" value="TreeGrafter"/>
</dbReference>
<feature type="transmembrane region" description="Helical" evidence="5">
    <location>
        <begin position="197"/>
        <end position="218"/>
    </location>
</feature>
<dbReference type="NCBIfam" id="TIGR00367">
    <property type="entry name" value="calcium/sodium antiporter"/>
    <property type="match status" value="1"/>
</dbReference>
<dbReference type="AlphaFoldDB" id="A0A174G160"/>
<evidence type="ECO:0000256" key="2">
    <source>
        <dbReference type="ARBA" id="ARBA00022692"/>
    </source>
</evidence>
<protein>
    <submittedName>
        <fullName evidence="7">Ca2+/Na+ antiporter</fullName>
    </submittedName>
    <submittedName>
        <fullName evidence="8">Sodium:calcium antiporter</fullName>
    </submittedName>
</protein>
<dbReference type="Proteomes" id="UP000263014">
    <property type="component" value="Unassembled WGS sequence"/>
</dbReference>
<name>A0A174G160_9FIRM</name>
<evidence type="ECO:0000313" key="9">
    <source>
        <dbReference type="Proteomes" id="UP000095651"/>
    </source>
</evidence>
<sequence length="304" mass="32121">MMYVFLILGFLLLIKGADYFVEASSSVARALRIPSIIIGLTIVAFGTSAPELSVSISASIAGNNDIAVGNVIGSNLFNLLVVLGACGAIRPFAVKLRWDYAASAAVAVVLFAMILFDQTVGRVDGILLLVLFVAFVGLTVRDALVNRIVTTEEVKTLPPLRCAVYIVGGLAAIVWGGDLVVENASAIAASFGLSQNLIGLTIVALGTSLPELVTSIVASRKGENGLALGNVIGSNIFNILMVLGASAAIHPLLVNPFSVYDIGFLIIASAITWILCRSRNRISRMEGAFMLAMYLVYLIYVIVR</sequence>
<evidence type="ECO:0000259" key="6">
    <source>
        <dbReference type="Pfam" id="PF01699"/>
    </source>
</evidence>
<feature type="domain" description="Sodium/calcium exchanger membrane region" evidence="6">
    <location>
        <begin position="164"/>
        <end position="302"/>
    </location>
</feature>
<evidence type="ECO:0000256" key="4">
    <source>
        <dbReference type="ARBA" id="ARBA00023136"/>
    </source>
</evidence>
<feature type="domain" description="Sodium/calcium exchanger membrane region" evidence="6">
    <location>
        <begin position="3"/>
        <end position="138"/>
    </location>
</feature>
<feature type="transmembrane region" description="Helical" evidence="5">
    <location>
        <begin position="66"/>
        <end position="86"/>
    </location>
</feature>
<dbReference type="EMBL" id="QSON01000006">
    <property type="protein sequence ID" value="RGJ03642.1"/>
    <property type="molecule type" value="Genomic_DNA"/>
</dbReference>
<dbReference type="GO" id="GO:0006874">
    <property type="term" value="P:intracellular calcium ion homeostasis"/>
    <property type="evidence" value="ECO:0007669"/>
    <property type="project" value="TreeGrafter"/>
</dbReference>
<proteinExistence type="predicted"/>
<dbReference type="PANTHER" id="PTHR10846">
    <property type="entry name" value="SODIUM/POTASSIUM/CALCIUM EXCHANGER"/>
    <property type="match status" value="1"/>
</dbReference>
<dbReference type="Pfam" id="PF01699">
    <property type="entry name" value="Na_Ca_ex"/>
    <property type="match status" value="2"/>
</dbReference>
<feature type="transmembrane region" description="Helical" evidence="5">
    <location>
        <begin position="225"/>
        <end position="245"/>
    </location>
</feature>
<dbReference type="EMBL" id="CYZE01000008">
    <property type="protein sequence ID" value="CUO54918.1"/>
    <property type="molecule type" value="Genomic_DNA"/>
</dbReference>
<reference evidence="7 9" key="1">
    <citation type="submission" date="2015-09" db="EMBL/GenBank/DDBJ databases">
        <authorList>
            <consortium name="Pathogen Informatics"/>
        </authorList>
    </citation>
    <scope>NUCLEOTIDE SEQUENCE [LARGE SCALE GENOMIC DNA]</scope>
    <source>
        <strain evidence="7 9">2789STDY5608850</strain>
    </source>
</reference>
<dbReference type="GO" id="GO:0008273">
    <property type="term" value="F:calcium, potassium:sodium antiporter activity"/>
    <property type="evidence" value="ECO:0007669"/>
    <property type="project" value="TreeGrafter"/>
</dbReference>
<dbReference type="Proteomes" id="UP000095651">
    <property type="component" value="Unassembled WGS sequence"/>
</dbReference>
<feature type="transmembrane region" description="Helical" evidence="5">
    <location>
        <begin position="98"/>
        <end position="116"/>
    </location>
</feature>
<dbReference type="PANTHER" id="PTHR10846:SF8">
    <property type="entry name" value="INNER MEMBRANE PROTEIN YRBG"/>
    <property type="match status" value="1"/>
</dbReference>
<comment type="subcellular location">
    <subcellularLocation>
        <location evidence="1">Membrane</location>
        <topology evidence="1">Multi-pass membrane protein</topology>
    </subcellularLocation>
</comment>